<sequence length="192" mass="20668">MKSFLLSLLSASLLFLPQGVFGAAEALAPAPVKDKYPKPPKLEFLYTVNITGGETYNVGNGPNGLRLVVPILNGTFAGPRLKGTVVPAGGDWALFRKDNTLVADVRQTFKTVDGAYIQVFETGVTQPDNSSYVRLTFETGYEKYTWLNSVVAVGILRLVEGGGGSGGLRIDTWLVSLLTTGVPYHGIDDEER</sequence>
<evidence type="ECO:0000313" key="2">
    <source>
        <dbReference type="EMBL" id="KAA8633494.1"/>
    </source>
</evidence>
<dbReference type="Proteomes" id="UP000433876">
    <property type="component" value="Unassembled WGS sequence"/>
</dbReference>
<keyword evidence="1" id="KW-0732">Signal</keyword>
<dbReference type="PANTHER" id="PTHR37315:SF1">
    <property type="entry name" value="UPF0311 PROTEIN BLR7842"/>
    <property type="match status" value="1"/>
</dbReference>
<comment type="caution">
    <text evidence="2">The sequence shown here is derived from an EMBL/GenBank/DDBJ whole genome shotgun (WGS) entry which is preliminary data.</text>
</comment>
<dbReference type="Pfam" id="PF11578">
    <property type="entry name" value="DUF3237"/>
    <property type="match status" value="1"/>
</dbReference>
<name>A0A8S8ZRW0_SORMA</name>
<proteinExistence type="predicted"/>
<evidence type="ECO:0000313" key="3">
    <source>
        <dbReference type="Proteomes" id="UP000433876"/>
    </source>
</evidence>
<dbReference type="EMBL" id="NMPR01000036">
    <property type="protein sequence ID" value="KAA8633494.1"/>
    <property type="molecule type" value="Genomic_DNA"/>
</dbReference>
<dbReference type="InterPro" id="IPR020915">
    <property type="entry name" value="UPF0311"/>
</dbReference>
<dbReference type="Gene3D" id="2.40.160.20">
    <property type="match status" value="1"/>
</dbReference>
<dbReference type="PANTHER" id="PTHR37315">
    <property type="entry name" value="UPF0311 PROTEIN BLR7842"/>
    <property type="match status" value="1"/>
</dbReference>
<gene>
    <name evidence="2" type="ORF">SMACR_05068</name>
</gene>
<accession>A0A8S8ZRW0</accession>
<dbReference type="AlphaFoldDB" id="A0A8S8ZRW0"/>
<reference evidence="2 3" key="1">
    <citation type="submission" date="2017-07" db="EMBL/GenBank/DDBJ databases">
        <title>Genome sequence of the Sordaria macrospora wild type strain R19027.</title>
        <authorList>
            <person name="Nowrousian M."/>
            <person name="Teichert I."/>
            <person name="Kueck U."/>
        </authorList>
    </citation>
    <scope>NUCLEOTIDE SEQUENCE [LARGE SCALE GENOMIC DNA]</scope>
    <source>
        <strain evidence="2 3">R19027</strain>
        <tissue evidence="2">Mycelium</tissue>
    </source>
</reference>
<protein>
    <submittedName>
        <fullName evidence="2">Uncharacterized protein</fullName>
    </submittedName>
</protein>
<feature type="signal peptide" evidence="1">
    <location>
        <begin position="1"/>
        <end position="22"/>
    </location>
</feature>
<organism evidence="2 3">
    <name type="scientific">Sordaria macrospora</name>
    <dbReference type="NCBI Taxonomy" id="5147"/>
    <lineage>
        <taxon>Eukaryota</taxon>
        <taxon>Fungi</taxon>
        <taxon>Dikarya</taxon>
        <taxon>Ascomycota</taxon>
        <taxon>Pezizomycotina</taxon>
        <taxon>Sordariomycetes</taxon>
        <taxon>Sordariomycetidae</taxon>
        <taxon>Sordariales</taxon>
        <taxon>Sordariaceae</taxon>
        <taxon>Sordaria</taxon>
    </lineage>
</organism>
<dbReference type="VEuPathDB" id="FungiDB:SMAC_05068"/>
<evidence type="ECO:0000256" key="1">
    <source>
        <dbReference type="SAM" id="SignalP"/>
    </source>
</evidence>
<feature type="chain" id="PRO_5035923917" evidence="1">
    <location>
        <begin position="23"/>
        <end position="192"/>
    </location>
</feature>